<dbReference type="AlphaFoldDB" id="A0A4Z1A3R1"/>
<evidence type="ECO:0000313" key="2">
    <source>
        <dbReference type="EMBL" id="TGL92112.1"/>
    </source>
</evidence>
<keyword evidence="1" id="KW-0732">Signal</keyword>
<dbReference type="Proteomes" id="UP000298263">
    <property type="component" value="Unassembled WGS sequence"/>
</dbReference>
<protein>
    <recommendedName>
        <fullName evidence="4">Lipoprotein</fullName>
    </recommendedName>
</protein>
<name>A0A4Z1A3R1_9LEPT</name>
<evidence type="ECO:0000313" key="3">
    <source>
        <dbReference type="Proteomes" id="UP000298263"/>
    </source>
</evidence>
<sequence length="494" mass="52761">MKLLIALLLFLFLSCKPADLNNSGDPFSNSYVSQNLVLCALGKGFCDPCVGVSNYISFMESIGSGIMVGLRSVLDSSQNSYVIGQTNQLVAGADGITSFQGTVGNSQNLILSKKNKQGGKEWIKYLGRKSDRPIGILHTKNGGIYFFASTPTSLPGPKRSFVGTPDSSSNIILGKMNPNGNLEWFTYLNNGTTATSDLHLVDMIDTEDQSGILLFGNADTALANPGTILTAAPSNNDWFLMKISYSGDPISIRYYEVPTPLSSFRPRKFVSIPNNGGYYLQASVLNTFSLYPNGLNTYTGSFNNALIVKLASNLNYEWHRYFGTSSGAPEDTPFFPMVALSDSSLVFANNFNVNIITLGLGHPETTPTNYASLFYSVNASGALLYSSFTFGLGDIAKTYELVKKNDNELIAFNGSGGGAAENASIVKISATNFTKLASQPRPGVFLTSGCLVCGKIFATAYSPINVDGAIIPFGAGSGVGGVFNSYHSVFSPSF</sequence>
<feature type="signal peptide" evidence="1">
    <location>
        <begin position="1"/>
        <end position="18"/>
    </location>
</feature>
<organism evidence="2 3">
    <name type="scientific">Leptospira congkakensis</name>
    <dbReference type="NCBI Taxonomy" id="2484932"/>
    <lineage>
        <taxon>Bacteria</taxon>
        <taxon>Pseudomonadati</taxon>
        <taxon>Spirochaetota</taxon>
        <taxon>Spirochaetia</taxon>
        <taxon>Leptospirales</taxon>
        <taxon>Leptospiraceae</taxon>
        <taxon>Leptospira</taxon>
    </lineage>
</organism>
<dbReference type="PROSITE" id="PS51257">
    <property type="entry name" value="PROKAR_LIPOPROTEIN"/>
    <property type="match status" value="1"/>
</dbReference>
<keyword evidence="3" id="KW-1185">Reference proteome</keyword>
<evidence type="ECO:0000256" key="1">
    <source>
        <dbReference type="SAM" id="SignalP"/>
    </source>
</evidence>
<proteinExistence type="predicted"/>
<evidence type="ECO:0008006" key="4">
    <source>
        <dbReference type="Google" id="ProtNLM"/>
    </source>
</evidence>
<comment type="caution">
    <text evidence="2">The sequence shown here is derived from an EMBL/GenBank/DDBJ whole genome shotgun (WGS) entry which is preliminary data.</text>
</comment>
<accession>A0A4Z1A3R1</accession>
<dbReference type="RefSeq" id="WP_135585631.1">
    <property type="nucleotide sequence ID" value="NZ_RQGO01000027.1"/>
</dbReference>
<gene>
    <name evidence="2" type="ORF">EHQ69_09070</name>
</gene>
<feature type="chain" id="PRO_5043205015" description="Lipoprotein" evidence="1">
    <location>
        <begin position="19"/>
        <end position="494"/>
    </location>
</feature>
<reference evidence="2" key="1">
    <citation type="journal article" date="2019" name="PLoS Negl. Trop. Dis.">
        <title>Revisiting the worldwide diversity of Leptospira species in the environment.</title>
        <authorList>
            <person name="Vincent A.T."/>
            <person name="Schiettekatte O."/>
            <person name="Bourhy P."/>
            <person name="Veyrier F.J."/>
            <person name="Picardeau M."/>
        </authorList>
    </citation>
    <scope>NUCLEOTIDE SEQUENCE [LARGE SCALE GENOMIC DNA]</scope>
    <source>
        <strain evidence="2">201702422</strain>
    </source>
</reference>
<dbReference type="OrthoDB" id="329459at2"/>
<dbReference type="EMBL" id="RQGP01000020">
    <property type="protein sequence ID" value="TGL92112.1"/>
    <property type="molecule type" value="Genomic_DNA"/>
</dbReference>